<dbReference type="PANTHER" id="PTHR35333:SF3">
    <property type="entry name" value="BETA-LACTAMASE-TYPE TRANSPEPTIDASE FOLD CONTAINING PROTEIN"/>
    <property type="match status" value="1"/>
</dbReference>
<dbReference type="Pfam" id="PF13354">
    <property type="entry name" value="Beta-lactamase2"/>
    <property type="match status" value="1"/>
</dbReference>
<dbReference type="EMBL" id="LT963352">
    <property type="protein sequence ID" value="SOR80433.1"/>
    <property type="molecule type" value="Genomic_DNA"/>
</dbReference>
<keyword evidence="3 5" id="KW-0378">Hydrolase</keyword>
<feature type="compositionally biased region" description="Low complexity" evidence="6">
    <location>
        <begin position="38"/>
        <end position="47"/>
    </location>
</feature>
<evidence type="ECO:0000313" key="9">
    <source>
        <dbReference type="Proteomes" id="UP000235464"/>
    </source>
</evidence>
<dbReference type="GO" id="GO:0008800">
    <property type="term" value="F:beta-lactamase activity"/>
    <property type="evidence" value="ECO:0007669"/>
    <property type="project" value="UniProtKB-UniRule"/>
</dbReference>
<dbReference type="AlphaFoldDB" id="A0A2N9BAQ0"/>
<evidence type="ECO:0000256" key="2">
    <source>
        <dbReference type="ARBA" id="ARBA00012865"/>
    </source>
</evidence>
<reference evidence="9" key="1">
    <citation type="submission" date="2017-11" db="EMBL/GenBank/DDBJ databases">
        <authorList>
            <person name="Wibberg D."/>
        </authorList>
    </citation>
    <scope>NUCLEOTIDE SEQUENCE [LARGE SCALE GENOMIC DNA]</scope>
</reference>
<accession>A0A2N9BAQ0</accession>
<feature type="domain" description="Beta-lactamase class A catalytic" evidence="7">
    <location>
        <begin position="74"/>
        <end position="291"/>
    </location>
</feature>
<dbReference type="PROSITE" id="PS00146">
    <property type="entry name" value="BETA_LACTAMASE_A"/>
    <property type="match status" value="1"/>
</dbReference>
<evidence type="ECO:0000259" key="7">
    <source>
        <dbReference type="Pfam" id="PF13354"/>
    </source>
</evidence>
<gene>
    <name evidence="8" type="primary">blaA</name>
    <name evidence="8" type="ORF">SCNRRL3882_3888</name>
</gene>
<feature type="region of interest" description="Disordered" evidence="6">
    <location>
        <begin position="23"/>
        <end position="60"/>
    </location>
</feature>
<dbReference type="NCBIfam" id="NF033103">
    <property type="entry name" value="bla_class_A"/>
    <property type="match status" value="1"/>
</dbReference>
<dbReference type="OrthoDB" id="9784149at2"/>
<dbReference type="PANTHER" id="PTHR35333">
    <property type="entry name" value="BETA-LACTAMASE"/>
    <property type="match status" value="1"/>
</dbReference>
<comment type="catalytic activity">
    <reaction evidence="5">
        <text>a beta-lactam + H2O = a substituted beta-amino acid</text>
        <dbReference type="Rhea" id="RHEA:20401"/>
        <dbReference type="ChEBI" id="CHEBI:15377"/>
        <dbReference type="ChEBI" id="CHEBI:35627"/>
        <dbReference type="ChEBI" id="CHEBI:140347"/>
        <dbReference type="EC" id="3.5.2.6"/>
    </reaction>
</comment>
<dbReference type="SUPFAM" id="SSF56601">
    <property type="entry name" value="beta-lactamase/transpeptidase-like"/>
    <property type="match status" value="1"/>
</dbReference>
<organism evidence="8 9">
    <name type="scientific">Streptomyces chartreusis NRRL 3882</name>
    <dbReference type="NCBI Taxonomy" id="1079985"/>
    <lineage>
        <taxon>Bacteria</taxon>
        <taxon>Bacillati</taxon>
        <taxon>Actinomycetota</taxon>
        <taxon>Actinomycetes</taxon>
        <taxon>Kitasatosporales</taxon>
        <taxon>Streptomycetaceae</taxon>
        <taxon>Streptomyces</taxon>
    </lineage>
</organism>
<protein>
    <recommendedName>
        <fullName evidence="2 5">Beta-lactamase</fullName>
        <ecNumber evidence="2 5">3.5.2.6</ecNumber>
    </recommendedName>
</protein>
<dbReference type="EC" id="3.5.2.6" evidence="2 5"/>
<dbReference type="RefSeq" id="WP_010032400.1">
    <property type="nucleotide sequence ID" value="NZ_LT962942.1"/>
</dbReference>
<dbReference type="InterPro" id="IPR023650">
    <property type="entry name" value="Beta-lactam_class-A_AS"/>
</dbReference>
<evidence type="ECO:0000256" key="3">
    <source>
        <dbReference type="ARBA" id="ARBA00022801"/>
    </source>
</evidence>
<evidence type="ECO:0000256" key="6">
    <source>
        <dbReference type="SAM" id="MobiDB-lite"/>
    </source>
</evidence>
<evidence type="ECO:0000256" key="1">
    <source>
        <dbReference type="ARBA" id="ARBA00009009"/>
    </source>
</evidence>
<dbReference type="GO" id="GO:0046677">
    <property type="term" value="P:response to antibiotic"/>
    <property type="evidence" value="ECO:0007669"/>
    <property type="project" value="UniProtKB-UniRule"/>
</dbReference>
<dbReference type="InterPro" id="IPR045155">
    <property type="entry name" value="Beta-lactam_cat"/>
</dbReference>
<name>A0A2N9BAQ0_STRCX</name>
<evidence type="ECO:0000256" key="4">
    <source>
        <dbReference type="ARBA" id="ARBA00023251"/>
    </source>
</evidence>
<dbReference type="InterPro" id="IPR012338">
    <property type="entry name" value="Beta-lactam/transpept-like"/>
</dbReference>
<dbReference type="Gene3D" id="3.40.710.10">
    <property type="entry name" value="DD-peptidase/beta-lactamase superfamily"/>
    <property type="match status" value="1"/>
</dbReference>
<keyword evidence="9" id="KW-1185">Reference proteome</keyword>
<dbReference type="InterPro" id="IPR000871">
    <property type="entry name" value="Beta-lactam_class-A"/>
</dbReference>
<comment type="similarity">
    <text evidence="1 5">Belongs to the class-A beta-lactamase family.</text>
</comment>
<evidence type="ECO:0000256" key="5">
    <source>
        <dbReference type="RuleBase" id="RU361140"/>
    </source>
</evidence>
<dbReference type="PRINTS" id="PR00118">
    <property type="entry name" value="BLACTAMASEA"/>
</dbReference>
<evidence type="ECO:0000313" key="8">
    <source>
        <dbReference type="EMBL" id="SOR80433.1"/>
    </source>
</evidence>
<sequence length="334" mass="35514">MPVDGPASSRRAFLAAAASVPLAGCGTAGRDTDRADRAATTTRPTPDQSRRTPAPPVHRPRLADLEREYGARVGVYALATGTGATAVHRADERFAFCSVFKALAAAAVLHHRSLAGLDRRVTYTRADLRSTTPITAQHVATGMTLRQLCDAAVRYSDGTAGNLLMRDLGGPAKLTAYLRGLGDTVSRMDHYEPELHDVRPKDPSDTTTPRAVATDFRKLLLGTALPAGERGLLTDWLSHNATAVGARRVRAGLPKGWRVADKTGTGNYGRANDIAIVRPPRTAPLVLAVMTDRPGYDAEPSDALIAEATARTVTALGLWRALAPPGPRWPITGP</sequence>
<dbReference type="Proteomes" id="UP000235464">
    <property type="component" value="Chromosome I"/>
</dbReference>
<dbReference type="GO" id="GO:0030655">
    <property type="term" value="P:beta-lactam antibiotic catabolic process"/>
    <property type="evidence" value="ECO:0007669"/>
    <property type="project" value="InterPro"/>
</dbReference>
<keyword evidence="4 5" id="KW-0046">Antibiotic resistance</keyword>
<proteinExistence type="inferred from homology"/>